<proteinExistence type="predicted"/>
<dbReference type="Gene3D" id="1.20.1250.20">
    <property type="entry name" value="MFS general substrate transporter like domains"/>
    <property type="match status" value="2"/>
</dbReference>
<dbReference type="EMBL" id="PDLN01000018">
    <property type="protein sequence ID" value="RDW61654.1"/>
    <property type="molecule type" value="Genomic_DNA"/>
</dbReference>
<reference evidence="7 8" key="1">
    <citation type="journal article" date="2018" name="IMA Fungus">
        <title>IMA Genome-F 9: Draft genome sequence of Annulohypoxylon stygium, Aspergillus mulundensis, Berkeleyomyces basicola (syn. Thielaviopsis basicola), Ceratocystis smalleyi, two Cercospora beticola strains, Coleophoma cylindrospora, Fusarium fracticaudum, Phialophora cf. hyalina, and Morchella septimelata.</title>
        <authorList>
            <person name="Wingfield B.D."/>
            <person name="Bills G.F."/>
            <person name="Dong Y."/>
            <person name="Huang W."/>
            <person name="Nel W.J."/>
            <person name="Swalarsk-Parry B.S."/>
            <person name="Vaghefi N."/>
            <person name="Wilken P.M."/>
            <person name="An Z."/>
            <person name="de Beer Z.W."/>
            <person name="De Vos L."/>
            <person name="Chen L."/>
            <person name="Duong T.A."/>
            <person name="Gao Y."/>
            <person name="Hammerbacher A."/>
            <person name="Kikkert J.R."/>
            <person name="Li Y."/>
            <person name="Li H."/>
            <person name="Li K."/>
            <person name="Li Q."/>
            <person name="Liu X."/>
            <person name="Ma X."/>
            <person name="Naidoo K."/>
            <person name="Pethybridge S.J."/>
            <person name="Sun J."/>
            <person name="Steenkamp E.T."/>
            <person name="van der Nest M.A."/>
            <person name="van Wyk S."/>
            <person name="Wingfield M.J."/>
            <person name="Xiong C."/>
            <person name="Yue Q."/>
            <person name="Zhang X."/>
        </authorList>
    </citation>
    <scope>NUCLEOTIDE SEQUENCE [LARGE SCALE GENOMIC DNA]</scope>
    <source>
        <strain evidence="7 8">BP5796</strain>
    </source>
</reference>
<feature type="transmembrane region" description="Helical" evidence="5">
    <location>
        <begin position="42"/>
        <end position="61"/>
    </location>
</feature>
<feature type="transmembrane region" description="Helical" evidence="5">
    <location>
        <begin position="129"/>
        <end position="148"/>
    </location>
</feature>
<evidence type="ECO:0000313" key="8">
    <source>
        <dbReference type="Proteomes" id="UP000256328"/>
    </source>
</evidence>
<keyword evidence="2 5" id="KW-0812">Transmembrane</keyword>
<dbReference type="InterPro" id="IPR036259">
    <property type="entry name" value="MFS_trans_sf"/>
</dbReference>
<organism evidence="7 8">
    <name type="scientific">Coleophoma crateriformis</name>
    <dbReference type="NCBI Taxonomy" id="565419"/>
    <lineage>
        <taxon>Eukaryota</taxon>
        <taxon>Fungi</taxon>
        <taxon>Dikarya</taxon>
        <taxon>Ascomycota</taxon>
        <taxon>Pezizomycotina</taxon>
        <taxon>Leotiomycetes</taxon>
        <taxon>Helotiales</taxon>
        <taxon>Dermateaceae</taxon>
        <taxon>Coleophoma</taxon>
    </lineage>
</organism>
<dbReference type="GO" id="GO:0016020">
    <property type="term" value="C:membrane"/>
    <property type="evidence" value="ECO:0007669"/>
    <property type="project" value="UniProtKB-SubCell"/>
</dbReference>
<dbReference type="PROSITE" id="PS50850">
    <property type="entry name" value="MFS"/>
    <property type="match status" value="1"/>
</dbReference>
<feature type="transmembrane region" description="Helical" evidence="5">
    <location>
        <begin position="100"/>
        <end position="123"/>
    </location>
</feature>
<feature type="domain" description="Major facilitator superfamily (MFS) profile" evidence="6">
    <location>
        <begin position="1"/>
        <end position="416"/>
    </location>
</feature>
<feature type="transmembrane region" description="Helical" evidence="5">
    <location>
        <begin position="228"/>
        <end position="254"/>
    </location>
</feature>
<accession>A0A3D8QJN9</accession>
<name>A0A3D8QJN9_9HELO</name>
<evidence type="ECO:0000256" key="2">
    <source>
        <dbReference type="ARBA" id="ARBA00022692"/>
    </source>
</evidence>
<dbReference type="GO" id="GO:0022857">
    <property type="term" value="F:transmembrane transporter activity"/>
    <property type="evidence" value="ECO:0007669"/>
    <property type="project" value="InterPro"/>
</dbReference>
<evidence type="ECO:0000256" key="1">
    <source>
        <dbReference type="ARBA" id="ARBA00004141"/>
    </source>
</evidence>
<gene>
    <name evidence="7" type="ORF">BP5796_11546</name>
</gene>
<comment type="subcellular location">
    <subcellularLocation>
        <location evidence="1">Membrane</location>
        <topology evidence="1">Multi-pass membrane protein</topology>
    </subcellularLocation>
</comment>
<dbReference type="PANTHER" id="PTHR42718">
    <property type="entry name" value="MAJOR FACILITATOR SUPERFAMILY MULTIDRUG TRANSPORTER MFSC"/>
    <property type="match status" value="1"/>
</dbReference>
<keyword evidence="4 5" id="KW-0472">Membrane</keyword>
<dbReference type="PANTHER" id="PTHR42718:SF10">
    <property type="entry name" value="TRANSPORTER, PUTATIVE (AFU_ORTHOLOGUE AFUA_8G06760)-RELATED"/>
    <property type="match status" value="1"/>
</dbReference>
<feature type="transmembrane region" description="Helical" evidence="5">
    <location>
        <begin position="266"/>
        <end position="287"/>
    </location>
</feature>
<dbReference type="InterPro" id="IPR020846">
    <property type="entry name" value="MFS_dom"/>
</dbReference>
<sequence>MATDIGLHNDLLLWPASVSALSCGCTLLLSGSIADAVGGRKIYLLGALLLTLSTIAIGLSRTGIELIIFRAVQGIALSLTLPAAVILVTSNIPGGTSRNIAFATLGAAQPLGFASGLVLGGVFAETVGWRWGFYTGGILTFASASAVLRRLKTEIDWIGISILSTCLSLLSYVLSVLAGGTSHFVAPVPLTLFSIAVLLLPIFAVYSRRQEHLGNKIVIPPSIWNNRVFTCLCITIFITFGIFDVMLSFLTLFFQSVQGLSALDASIRFVPMALTELLTNFVTGWLVKRTRADVLILCSTALSSLAPLLMAIINPEWSYWKCTFIAVASTPTCIDVLFTVANLVITEAFPPQTHGLAGSVFNTISSIGNSFALAIAAVIASAITLAEKGKNESAQEMLMHGYRVTFGFALGQTLWL</sequence>
<evidence type="ECO:0000313" key="7">
    <source>
        <dbReference type="EMBL" id="RDW61654.1"/>
    </source>
</evidence>
<feature type="transmembrane region" description="Helical" evidence="5">
    <location>
        <begin position="12"/>
        <end position="30"/>
    </location>
</feature>
<dbReference type="Pfam" id="PF07690">
    <property type="entry name" value="MFS_1"/>
    <property type="match status" value="2"/>
</dbReference>
<dbReference type="SUPFAM" id="SSF103473">
    <property type="entry name" value="MFS general substrate transporter"/>
    <property type="match status" value="1"/>
</dbReference>
<dbReference type="OrthoDB" id="440755at2759"/>
<evidence type="ECO:0000256" key="5">
    <source>
        <dbReference type="SAM" id="Phobius"/>
    </source>
</evidence>
<dbReference type="Proteomes" id="UP000256328">
    <property type="component" value="Unassembled WGS sequence"/>
</dbReference>
<evidence type="ECO:0000256" key="4">
    <source>
        <dbReference type="ARBA" id="ARBA00023136"/>
    </source>
</evidence>
<evidence type="ECO:0000256" key="3">
    <source>
        <dbReference type="ARBA" id="ARBA00022989"/>
    </source>
</evidence>
<protein>
    <recommendedName>
        <fullName evidence="6">Major facilitator superfamily (MFS) profile domain-containing protein</fullName>
    </recommendedName>
</protein>
<keyword evidence="8" id="KW-1185">Reference proteome</keyword>
<feature type="transmembrane region" description="Helical" evidence="5">
    <location>
        <begin position="184"/>
        <end position="207"/>
    </location>
</feature>
<evidence type="ECO:0000259" key="6">
    <source>
        <dbReference type="PROSITE" id="PS50850"/>
    </source>
</evidence>
<feature type="transmembrane region" description="Helical" evidence="5">
    <location>
        <begin position="67"/>
        <end position="88"/>
    </location>
</feature>
<dbReference type="AlphaFoldDB" id="A0A3D8QJN9"/>
<comment type="caution">
    <text evidence="7">The sequence shown here is derived from an EMBL/GenBank/DDBJ whole genome shotgun (WGS) entry which is preliminary data.</text>
</comment>
<feature type="transmembrane region" description="Helical" evidence="5">
    <location>
        <begin position="155"/>
        <end position="178"/>
    </location>
</feature>
<keyword evidence="3 5" id="KW-1133">Transmembrane helix</keyword>
<feature type="transmembrane region" description="Helical" evidence="5">
    <location>
        <begin position="367"/>
        <end position="386"/>
    </location>
</feature>
<dbReference type="InterPro" id="IPR011701">
    <property type="entry name" value="MFS"/>
</dbReference>
<feature type="transmembrane region" description="Helical" evidence="5">
    <location>
        <begin position="294"/>
        <end position="313"/>
    </location>
</feature>